<gene>
    <name evidence="2" type="ORF">PEVE_00015605</name>
</gene>
<name>A0ABN8S163_9CNID</name>
<sequence>MLNQTFLTFLIFVLFCFVCLLNINSFDCCPNHRYMESFSINAILGQSLPRLDKTTDPERDSEPNKLVADAFRAGRDEFVEG</sequence>
<keyword evidence="1" id="KW-0732">Signal</keyword>
<keyword evidence="3" id="KW-1185">Reference proteome</keyword>
<feature type="signal peptide" evidence="1">
    <location>
        <begin position="1"/>
        <end position="25"/>
    </location>
</feature>
<dbReference type="EMBL" id="CALNXI010002203">
    <property type="protein sequence ID" value="CAH3184589.1"/>
    <property type="molecule type" value="Genomic_DNA"/>
</dbReference>
<organism evidence="2 3">
    <name type="scientific">Porites evermanni</name>
    <dbReference type="NCBI Taxonomy" id="104178"/>
    <lineage>
        <taxon>Eukaryota</taxon>
        <taxon>Metazoa</taxon>
        <taxon>Cnidaria</taxon>
        <taxon>Anthozoa</taxon>
        <taxon>Hexacorallia</taxon>
        <taxon>Scleractinia</taxon>
        <taxon>Fungiina</taxon>
        <taxon>Poritidae</taxon>
        <taxon>Porites</taxon>
    </lineage>
</organism>
<proteinExistence type="predicted"/>
<reference evidence="2 3" key="1">
    <citation type="submission" date="2022-05" db="EMBL/GenBank/DDBJ databases">
        <authorList>
            <consortium name="Genoscope - CEA"/>
            <person name="William W."/>
        </authorList>
    </citation>
    <scope>NUCLEOTIDE SEQUENCE [LARGE SCALE GENOMIC DNA]</scope>
</reference>
<accession>A0ABN8S163</accession>
<protein>
    <submittedName>
        <fullName evidence="2">Uncharacterized protein</fullName>
    </submittedName>
</protein>
<feature type="chain" id="PRO_5045509319" evidence="1">
    <location>
        <begin position="26"/>
        <end position="81"/>
    </location>
</feature>
<evidence type="ECO:0000313" key="3">
    <source>
        <dbReference type="Proteomes" id="UP001159427"/>
    </source>
</evidence>
<evidence type="ECO:0000256" key="1">
    <source>
        <dbReference type="SAM" id="SignalP"/>
    </source>
</evidence>
<evidence type="ECO:0000313" key="2">
    <source>
        <dbReference type="EMBL" id="CAH3184589.1"/>
    </source>
</evidence>
<dbReference type="Proteomes" id="UP001159427">
    <property type="component" value="Unassembled WGS sequence"/>
</dbReference>
<feature type="non-terminal residue" evidence="2">
    <location>
        <position position="81"/>
    </location>
</feature>
<comment type="caution">
    <text evidence="2">The sequence shown here is derived from an EMBL/GenBank/DDBJ whole genome shotgun (WGS) entry which is preliminary data.</text>
</comment>